<evidence type="ECO:0000313" key="1">
    <source>
        <dbReference type="EMBL" id="JAP13758.1"/>
    </source>
</evidence>
<reference evidence="1" key="1">
    <citation type="submission" date="2015-12" db="EMBL/GenBank/DDBJ databases">
        <title>Gene expression during late stages of embryo sac development: a critical building block for successful pollen-pistil interactions.</title>
        <authorList>
            <person name="Liu Y."/>
            <person name="Joly V."/>
            <person name="Sabar M."/>
            <person name="Matton D.P."/>
        </authorList>
    </citation>
    <scope>NUCLEOTIDE SEQUENCE</scope>
</reference>
<protein>
    <submittedName>
        <fullName evidence="1">Putative ovule protein</fullName>
    </submittedName>
</protein>
<sequence length="70" mass="8118">MDELLVKTVVMYPMLINCQIPHDYHPVDRVHKMQPLYVTTLASVVSNPSDTVNQMSWMIMNFLSVEYSTD</sequence>
<name>A0A0V0H056_SOLCH</name>
<accession>A0A0V0H056</accession>
<dbReference type="EMBL" id="GEDG01027569">
    <property type="protein sequence ID" value="JAP13758.1"/>
    <property type="molecule type" value="Transcribed_RNA"/>
</dbReference>
<dbReference type="AlphaFoldDB" id="A0A0V0H056"/>
<proteinExistence type="predicted"/>
<organism evidence="1">
    <name type="scientific">Solanum chacoense</name>
    <name type="common">Chaco potato</name>
    <dbReference type="NCBI Taxonomy" id="4108"/>
    <lineage>
        <taxon>Eukaryota</taxon>
        <taxon>Viridiplantae</taxon>
        <taxon>Streptophyta</taxon>
        <taxon>Embryophyta</taxon>
        <taxon>Tracheophyta</taxon>
        <taxon>Spermatophyta</taxon>
        <taxon>Magnoliopsida</taxon>
        <taxon>eudicotyledons</taxon>
        <taxon>Gunneridae</taxon>
        <taxon>Pentapetalae</taxon>
        <taxon>asterids</taxon>
        <taxon>lamiids</taxon>
        <taxon>Solanales</taxon>
        <taxon>Solanaceae</taxon>
        <taxon>Solanoideae</taxon>
        <taxon>Solaneae</taxon>
        <taxon>Solanum</taxon>
    </lineage>
</organism>